<dbReference type="RefSeq" id="WP_171626088.1">
    <property type="nucleotide sequence ID" value="NZ_JABBPG010000003.1"/>
</dbReference>
<dbReference type="AlphaFoldDB" id="A0A849VFR7"/>
<feature type="domain" description="Histone deacetylase" evidence="3">
    <location>
        <begin position="17"/>
        <end position="277"/>
    </location>
</feature>
<dbReference type="Proteomes" id="UP000586305">
    <property type="component" value="Unassembled WGS sequence"/>
</dbReference>
<keyword evidence="5" id="KW-1185">Reference proteome</keyword>
<dbReference type="InterPro" id="IPR000286">
    <property type="entry name" value="HDACs"/>
</dbReference>
<keyword evidence="2" id="KW-0378">Hydrolase</keyword>
<dbReference type="InterPro" id="IPR044150">
    <property type="entry name" value="HDAC_classIV"/>
</dbReference>
<dbReference type="PANTHER" id="PTHR10625">
    <property type="entry name" value="HISTONE DEACETYLASE HDAC1-RELATED"/>
    <property type="match status" value="1"/>
</dbReference>
<gene>
    <name evidence="4" type="ORF">HG263_08435</name>
</gene>
<evidence type="ECO:0000313" key="5">
    <source>
        <dbReference type="Proteomes" id="UP000586305"/>
    </source>
</evidence>
<dbReference type="SUPFAM" id="SSF52768">
    <property type="entry name" value="Arginase/deacetylase"/>
    <property type="match status" value="1"/>
</dbReference>
<dbReference type="InterPro" id="IPR023801">
    <property type="entry name" value="His_deacetylse_dom"/>
</dbReference>
<dbReference type="GO" id="GO:0016787">
    <property type="term" value="F:hydrolase activity"/>
    <property type="evidence" value="ECO:0007669"/>
    <property type="project" value="UniProtKB-KW"/>
</dbReference>
<comment type="caution">
    <text evidence="4">The sequence shown here is derived from an EMBL/GenBank/DDBJ whole genome shotgun (WGS) entry which is preliminary data.</text>
</comment>
<evidence type="ECO:0000256" key="1">
    <source>
        <dbReference type="ARBA" id="ARBA00005947"/>
    </source>
</evidence>
<dbReference type="InterPro" id="IPR023696">
    <property type="entry name" value="Ureohydrolase_dom_sf"/>
</dbReference>
<reference evidence="4 5" key="1">
    <citation type="submission" date="2020-04" db="EMBL/GenBank/DDBJ databases">
        <title>Pseudoalteromonas caenipelagi sp. nov., isolated from a tidal flat.</title>
        <authorList>
            <person name="Park S."/>
            <person name="Yoon J.-H."/>
        </authorList>
    </citation>
    <scope>NUCLEOTIDE SEQUENCE [LARGE SCALE GENOMIC DNA]</scope>
    <source>
        <strain evidence="4 5">JBTF-M23</strain>
    </source>
</reference>
<organism evidence="4 5">
    <name type="scientific">Pseudoalteromonas caenipelagi</name>
    <dbReference type="NCBI Taxonomy" id="2726988"/>
    <lineage>
        <taxon>Bacteria</taxon>
        <taxon>Pseudomonadati</taxon>
        <taxon>Pseudomonadota</taxon>
        <taxon>Gammaproteobacteria</taxon>
        <taxon>Alteromonadales</taxon>
        <taxon>Pseudoalteromonadaceae</taxon>
        <taxon>Pseudoalteromonas</taxon>
    </lineage>
</organism>
<accession>A0A849VFR7</accession>
<dbReference type="GO" id="GO:0040029">
    <property type="term" value="P:epigenetic regulation of gene expression"/>
    <property type="evidence" value="ECO:0007669"/>
    <property type="project" value="TreeGrafter"/>
</dbReference>
<name>A0A849VFR7_9GAMM</name>
<dbReference type="PANTHER" id="PTHR10625:SF19">
    <property type="entry name" value="HISTONE DEACETYLASE 12"/>
    <property type="match status" value="1"/>
</dbReference>
<evidence type="ECO:0000256" key="2">
    <source>
        <dbReference type="ARBA" id="ARBA00022801"/>
    </source>
</evidence>
<dbReference type="PRINTS" id="PR01270">
    <property type="entry name" value="HDASUPER"/>
</dbReference>
<dbReference type="CDD" id="cd09993">
    <property type="entry name" value="HDAC_classIV"/>
    <property type="match status" value="1"/>
</dbReference>
<evidence type="ECO:0000259" key="3">
    <source>
        <dbReference type="Pfam" id="PF00850"/>
    </source>
</evidence>
<dbReference type="EMBL" id="JABBPG010000003">
    <property type="protein sequence ID" value="NOU50567.1"/>
    <property type="molecule type" value="Genomic_DNA"/>
</dbReference>
<protein>
    <submittedName>
        <fullName evidence="4">Histone deacetylase</fullName>
    </submittedName>
</protein>
<comment type="similarity">
    <text evidence="1">Belongs to the histone deacetylase family.</text>
</comment>
<dbReference type="Gene3D" id="3.40.800.20">
    <property type="entry name" value="Histone deacetylase domain"/>
    <property type="match status" value="1"/>
</dbReference>
<proteinExistence type="inferred from homology"/>
<dbReference type="InterPro" id="IPR037138">
    <property type="entry name" value="His_deacetylse_dom_sf"/>
</dbReference>
<sequence>MFFYHPLYSQLDLPTHHRFPIDKYKQLHTRLIQKHLVKHVVHPHKAALDSIMLCHDKNYVDNFIHGTLDSKAVKRIGFPWSRTLVNRTLYSVGASIEAATYALAHGVAVNLSGGYHHAHHDFGTGFCIFNDLAIAACELIRQGSVETIVIFDCDVHQGDGTAAILDKRKDVVTCSIHCEQNFPRNKAISDFDFALPSKTQDQSYLETVTQALNLVCRIHQPDLLLYNAGADIYTKDELGMFDVSLSGVQMRDKIVIDYCQQNALPLMAAMGGGYQRDLSQLVDVHEQFFIALLNKPAIIV</sequence>
<evidence type="ECO:0000313" key="4">
    <source>
        <dbReference type="EMBL" id="NOU50567.1"/>
    </source>
</evidence>
<dbReference type="GO" id="GO:0004407">
    <property type="term" value="F:histone deacetylase activity"/>
    <property type="evidence" value="ECO:0007669"/>
    <property type="project" value="InterPro"/>
</dbReference>
<dbReference type="Pfam" id="PF00850">
    <property type="entry name" value="Hist_deacetyl"/>
    <property type="match status" value="1"/>
</dbReference>